<evidence type="ECO:0000256" key="1">
    <source>
        <dbReference type="SAM" id="Coils"/>
    </source>
</evidence>
<keyword evidence="4" id="KW-1185">Reference proteome</keyword>
<name>A0A0K9NUG1_ZOSMR</name>
<evidence type="ECO:0008006" key="5">
    <source>
        <dbReference type="Google" id="ProtNLM"/>
    </source>
</evidence>
<accession>A0A0K9NUG1</accession>
<dbReference type="AlphaFoldDB" id="A0A0K9NUG1"/>
<feature type="region of interest" description="Disordered" evidence="2">
    <location>
        <begin position="753"/>
        <end position="798"/>
    </location>
</feature>
<gene>
    <name evidence="3" type="ORF">ZOSMA_65G00070</name>
</gene>
<dbReference type="Proteomes" id="UP000036987">
    <property type="component" value="Unassembled WGS sequence"/>
</dbReference>
<feature type="coiled-coil region" evidence="1">
    <location>
        <begin position="218"/>
        <end position="316"/>
    </location>
</feature>
<evidence type="ECO:0000313" key="4">
    <source>
        <dbReference type="Proteomes" id="UP000036987"/>
    </source>
</evidence>
<comment type="caution">
    <text evidence="3">The sequence shown here is derived from an EMBL/GenBank/DDBJ whole genome shotgun (WGS) entry which is preliminary data.</text>
</comment>
<dbReference type="OrthoDB" id="10255522at2759"/>
<reference evidence="4" key="1">
    <citation type="journal article" date="2016" name="Nature">
        <title>The genome of the seagrass Zostera marina reveals angiosperm adaptation to the sea.</title>
        <authorList>
            <person name="Olsen J.L."/>
            <person name="Rouze P."/>
            <person name="Verhelst B."/>
            <person name="Lin Y.-C."/>
            <person name="Bayer T."/>
            <person name="Collen J."/>
            <person name="Dattolo E."/>
            <person name="De Paoli E."/>
            <person name="Dittami S."/>
            <person name="Maumus F."/>
            <person name="Michel G."/>
            <person name="Kersting A."/>
            <person name="Lauritano C."/>
            <person name="Lohaus R."/>
            <person name="Toepel M."/>
            <person name="Tonon T."/>
            <person name="Vanneste K."/>
            <person name="Amirebrahimi M."/>
            <person name="Brakel J."/>
            <person name="Bostroem C."/>
            <person name="Chovatia M."/>
            <person name="Grimwood J."/>
            <person name="Jenkins J.W."/>
            <person name="Jueterbock A."/>
            <person name="Mraz A."/>
            <person name="Stam W.T."/>
            <person name="Tice H."/>
            <person name="Bornberg-Bauer E."/>
            <person name="Green P.J."/>
            <person name="Pearson G.A."/>
            <person name="Procaccini G."/>
            <person name="Duarte C.M."/>
            <person name="Schmutz J."/>
            <person name="Reusch T.B.H."/>
            <person name="Van de Peer Y."/>
        </authorList>
    </citation>
    <scope>NUCLEOTIDE SEQUENCE [LARGE SCALE GENOMIC DNA]</scope>
    <source>
        <strain evidence="4">cv. Finnish</strain>
    </source>
</reference>
<feature type="coiled-coil region" evidence="1">
    <location>
        <begin position="503"/>
        <end position="558"/>
    </location>
</feature>
<sequence length="798" mass="90069">MAAATGGILLGGRTDILHNTSFLFQREDVKNTRRSKRMGRVSVTMQRLVDDDDSSGSEGDSINLRFLDRRGFVLAGIYSFFPLLQPFKTMASEDFGKDDYADLQLPITTGRVQTLTVRTDLGRKQRKYIRGGVTTGDENAPLMSILDQENVNEVAIDERNSLVPKSVQDFATMEKEGLKKNDSVEEGPINNFISLLNAVGIVGSGVLAALYAISQKDKSTIESSIESMKSKLDEKEEAVKLLNDNYERTISTEREENKQKMKELNDFKSSLSKQLVSANATINTLEEELQVEKSSVESLNLKVDFGENQMVKAEKEKKILQSHINEKINATSLLEDRVTLLSLEIQDKERHIEELSTTLSEKELECNNIKSTLERSRSDHEKKHADVKNLTVELLQTKEELESKNQIMAELDEKIESLLEEKNEASRKLNVLHDDYRNLKSMSAKKTDLDSKLLLEKNSELQHLEGKLNSSLDEAKRNRTLIPILMQERDDCKAKLKYEAKKVKNLKSEVDITLKRLEDSNLENANLSRLLKQSEATINDLKSELSKAQKDINEADELTKKILNDVKSTSLDHSNELIAIKDTLDSTRQELSTTSDELKIILKANEILKKELLAIYKKSESTANNLVKERILSAELRKELGVSEKQVLQDSQVIAGLVKDLDEAKTSILRELEFANSTIANLKEEKMLMYNSLLDERKMSEEARENIEDAQKLIIRLGDERENLSKRVSKLEEELASAKCEILRLRRQHGRSSRKVVEENVDATGSVAENKNSGRGGRRKKGGEASIETPSAEIVSEI</sequence>
<protein>
    <recommendedName>
        <fullName evidence="5">MAR-binding filament-like protein 1-1</fullName>
    </recommendedName>
</protein>
<evidence type="ECO:0000313" key="3">
    <source>
        <dbReference type="EMBL" id="KMZ59677.1"/>
    </source>
</evidence>
<feature type="coiled-coil region" evidence="1">
    <location>
        <begin position="345"/>
        <end position="442"/>
    </location>
</feature>
<dbReference type="OMA" id="MAKSEIC"/>
<proteinExistence type="predicted"/>
<dbReference type="EMBL" id="LFYR01001739">
    <property type="protein sequence ID" value="KMZ59677.1"/>
    <property type="molecule type" value="Genomic_DNA"/>
</dbReference>
<dbReference type="STRING" id="29655.A0A0K9NUG1"/>
<evidence type="ECO:0000256" key="2">
    <source>
        <dbReference type="SAM" id="MobiDB-lite"/>
    </source>
</evidence>
<feature type="coiled-coil region" evidence="1">
    <location>
        <begin position="665"/>
        <end position="748"/>
    </location>
</feature>
<keyword evidence="1" id="KW-0175">Coiled coil</keyword>
<organism evidence="3 4">
    <name type="scientific">Zostera marina</name>
    <name type="common">Eelgrass</name>
    <dbReference type="NCBI Taxonomy" id="29655"/>
    <lineage>
        <taxon>Eukaryota</taxon>
        <taxon>Viridiplantae</taxon>
        <taxon>Streptophyta</taxon>
        <taxon>Embryophyta</taxon>
        <taxon>Tracheophyta</taxon>
        <taxon>Spermatophyta</taxon>
        <taxon>Magnoliopsida</taxon>
        <taxon>Liliopsida</taxon>
        <taxon>Zosteraceae</taxon>
        <taxon>Zostera</taxon>
    </lineage>
</organism>